<evidence type="ECO:0000256" key="2">
    <source>
        <dbReference type="ARBA" id="ARBA00022490"/>
    </source>
</evidence>
<organism evidence="4 5">
    <name type="scientific">Microbotryum intermedium</name>
    <dbReference type="NCBI Taxonomy" id="269621"/>
    <lineage>
        <taxon>Eukaryota</taxon>
        <taxon>Fungi</taxon>
        <taxon>Dikarya</taxon>
        <taxon>Basidiomycota</taxon>
        <taxon>Pucciniomycotina</taxon>
        <taxon>Microbotryomycetes</taxon>
        <taxon>Microbotryales</taxon>
        <taxon>Microbotryaceae</taxon>
        <taxon>Microbotryum</taxon>
    </lineage>
</organism>
<dbReference type="PANTHER" id="PTHR32194">
    <property type="entry name" value="METALLOPROTEASE TLDD"/>
    <property type="match status" value="1"/>
</dbReference>
<accession>A0A238FQM3</accession>
<proteinExistence type="predicted"/>
<comment type="subcellular location">
    <subcellularLocation>
        <location evidence="1">Nucleus</location>
    </subcellularLocation>
</comment>
<dbReference type="Proteomes" id="UP000198372">
    <property type="component" value="Unassembled WGS sequence"/>
</dbReference>
<sequence>MQGALLSGMTEKPQQRAFNPYSVRALVWHKTTNSREMTIDADDARTDNGGTILAISSKDFAIVASDTRQSEGYNIQSRTARRCYPLTDQVVIATVGFQADASHLVKRIQQRLEVSVGGGENGTALEDPTCADTVAFAQWYYHTHGEKPSLPSIARLVQTMLYGKRFFPYYAWVILGGIDRDGTGAVYSFDPVGSYERESCRAAGAAQSLVQPFLDNLVYGKNQVHDPALPPLAKGERPAQPLETVLALVTDALTGAAEREIAVGDGLDLFTIVKGEGIKYRHIRKLYRVLLAETGSDADFAGDDSC</sequence>
<evidence type="ECO:0000256" key="3">
    <source>
        <dbReference type="ARBA" id="ARBA00022942"/>
    </source>
</evidence>
<dbReference type="GO" id="GO:0051603">
    <property type="term" value="P:proteolysis involved in protein catabolic process"/>
    <property type="evidence" value="ECO:0007669"/>
    <property type="project" value="InterPro"/>
</dbReference>
<dbReference type="AlphaFoldDB" id="A0A238FQM3"/>
<dbReference type="GO" id="GO:0005839">
    <property type="term" value="C:proteasome core complex"/>
    <property type="evidence" value="ECO:0007669"/>
    <property type="project" value="InterPro"/>
</dbReference>
<dbReference type="Gene3D" id="3.60.20.10">
    <property type="entry name" value="Glutamine Phosphoribosylpyrophosphate, subunit 1, domain 1"/>
    <property type="match status" value="1"/>
</dbReference>
<dbReference type="STRING" id="269621.A0A238FQM3"/>
<evidence type="ECO:0000313" key="4">
    <source>
        <dbReference type="EMBL" id="SCV73396.1"/>
    </source>
</evidence>
<dbReference type="GO" id="GO:0005737">
    <property type="term" value="C:cytoplasm"/>
    <property type="evidence" value="ECO:0007669"/>
    <property type="project" value="TreeGrafter"/>
</dbReference>
<keyword evidence="5" id="KW-1185">Reference proteome</keyword>
<evidence type="ECO:0000313" key="5">
    <source>
        <dbReference type="Proteomes" id="UP000198372"/>
    </source>
</evidence>
<dbReference type="GO" id="GO:0005634">
    <property type="term" value="C:nucleus"/>
    <property type="evidence" value="ECO:0007669"/>
    <property type="project" value="UniProtKB-SubCell"/>
</dbReference>
<dbReference type="InterPro" id="IPR001353">
    <property type="entry name" value="Proteasome_sua/b"/>
</dbReference>
<reference evidence="5" key="1">
    <citation type="submission" date="2016-09" db="EMBL/GenBank/DDBJ databases">
        <authorList>
            <person name="Jeantristanb JTB J.-T."/>
            <person name="Ricardo R."/>
        </authorList>
    </citation>
    <scope>NUCLEOTIDE SEQUENCE [LARGE SCALE GENOMIC DNA]</scope>
</reference>
<dbReference type="EMBL" id="FMSP01000018">
    <property type="protein sequence ID" value="SCV73396.1"/>
    <property type="molecule type" value="Genomic_DNA"/>
</dbReference>
<protein>
    <submittedName>
        <fullName evidence="4">BQ2448_7322 protein</fullName>
    </submittedName>
</protein>
<dbReference type="PROSITE" id="PS51476">
    <property type="entry name" value="PROTEASOME_BETA_2"/>
    <property type="match status" value="1"/>
</dbReference>
<gene>
    <name evidence="4" type="ORF">BQ2448_7322</name>
</gene>
<keyword evidence="3" id="KW-0647">Proteasome</keyword>
<name>A0A238FQM3_9BASI</name>
<dbReference type="InterPro" id="IPR029055">
    <property type="entry name" value="Ntn_hydrolases_N"/>
</dbReference>
<evidence type="ECO:0000256" key="1">
    <source>
        <dbReference type="ARBA" id="ARBA00004123"/>
    </source>
</evidence>
<dbReference type="SUPFAM" id="SSF56235">
    <property type="entry name" value="N-terminal nucleophile aminohydrolases (Ntn hydrolases)"/>
    <property type="match status" value="1"/>
</dbReference>
<dbReference type="Pfam" id="PF00227">
    <property type="entry name" value="Proteasome"/>
    <property type="match status" value="2"/>
</dbReference>
<dbReference type="PANTHER" id="PTHR32194:SF2">
    <property type="entry name" value="PROTEASOME SUBUNIT BETA TYPE-1"/>
    <property type="match status" value="1"/>
</dbReference>
<keyword evidence="2" id="KW-0963">Cytoplasm</keyword>
<dbReference type="OrthoDB" id="268479at2759"/>
<dbReference type="InterPro" id="IPR023333">
    <property type="entry name" value="Proteasome_suB-type"/>
</dbReference>